<dbReference type="PANTHER" id="PTHR16134:SF148">
    <property type="entry name" value="S-PHASE KINASE-ASSOCIATED PROTEIN 2, ISOFORM A"/>
    <property type="match status" value="1"/>
</dbReference>
<dbReference type="InterPro" id="IPR006553">
    <property type="entry name" value="Leu-rich_rpt_Cys-con_subtyp"/>
</dbReference>
<dbReference type="SMART" id="SM00256">
    <property type="entry name" value="FBOX"/>
    <property type="match status" value="1"/>
</dbReference>
<feature type="domain" description="F-box" evidence="2">
    <location>
        <begin position="208"/>
        <end position="254"/>
    </location>
</feature>
<name>A0ABP1PH47_XYLVO</name>
<dbReference type="InterPro" id="IPR032675">
    <property type="entry name" value="LRR_dom_sf"/>
</dbReference>
<dbReference type="InterPro" id="IPR036047">
    <property type="entry name" value="F-box-like_dom_sf"/>
</dbReference>
<dbReference type="SUPFAM" id="SSF52047">
    <property type="entry name" value="RNI-like"/>
    <property type="match status" value="1"/>
</dbReference>
<dbReference type="InterPro" id="IPR001810">
    <property type="entry name" value="F-box_dom"/>
</dbReference>
<dbReference type="PANTHER" id="PTHR16134">
    <property type="entry name" value="F-BOX/TPR REPEAT PROTEIN POF3"/>
    <property type="match status" value="1"/>
</dbReference>
<dbReference type="Proteomes" id="UP001642520">
    <property type="component" value="Unassembled WGS sequence"/>
</dbReference>
<evidence type="ECO:0000256" key="1">
    <source>
        <dbReference type="ARBA" id="ARBA00022786"/>
    </source>
</evidence>
<gene>
    <name evidence="3" type="ORF">XYLVIOL_LOCUS11114</name>
</gene>
<dbReference type="Pfam" id="PF13516">
    <property type="entry name" value="LRR_6"/>
    <property type="match status" value="2"/>
</dbReference>
<dbReference type="InterPro" id="IPR001611">
    <property type="entry name" value="Leu-rich_rpt"/>
</dbReference>
<comment type="caution">
    <text evidence="3">The sequence shown here is derived from an EMBL/GenBank/DDBJ whole genome shotgun (WGS) entry which is preliminary data.</text>
</comment>
<protein>
    <recommendedName>
        <fullName evidence="2">F-box domain-containing protein</fullName>
    </recommendedName>
</protein>
<dbReference type="EMBL" id="CAXAJV020001301">
    <property type="protein sequence ID" value="CAL7952525.1"/>
    <property type="molecule type" value="Genomic_DNA"/>
</dbReference>
<sequence length="535" mass="59670">MNSGVAEHTRLGVDCLENSEQFSPPENKRLRLDDSCNNNLNSTVNSASKGNGKWSCSGDANLVESEILEDMGVSMLEDEASICKSTKISHSLESTTSPINSGNSRQCEKVNSFESQESIYRGSSFETVSMDSFEGTRRLDQDLYESDGPIPYSIAGNESGYSSRMEIDNFTDPKETVSTENSNVPSGKSSLEQFYLYRRKRKPSIVGEDKFNKLSDEMILMILKWLPKKCLVRSMLVCKRWCQIARDEALWSRLDLGGKVLNEGTLGHILPRGVQILRLAQAEIADPIFLKNSEVFSDRGYVSKLQYLDLSMAVISPDGLAMLLSKCKYLKKLSLEKCTVSRSCCKAISDNNDLEILNLTMCEGMDVECVKDLMKLTNLTAVNMAWCNLDTESMELLCKSLSSSVTRLNIAGCRKTMNDDNVKDLVKSCPDMVELDLSDCTMLTMNTVRNLLDLSKLEHLSLSRCYGIPPSTYATLAYMPSLLYLDVFGVIPEPALKTLQVTCGETQLNKFLYSSVARPTVGVRRTSIWGLRVRD</sequence>
<dbReference type="SMART" id="SM00367">
    <property type="entry name" value="LRR_CC"/>
    <property type="match status" value="5"/>
</dbReference>
<keyword evidence="1" id="KW-0833">Ubl conjugation pathway</keyword>
<evidence type="ECO:0000313" key="4">
    <source>
        <dbReference type="Proteomes" id="UP001642520"/>
    </source>
</evidence>
<evidence type="ECO:0000259" key="2">
    <source>
        <dbReference type="PROSITE" id="PS50181"/>
    </source>
</evidence>
<dbReference type="SUPFAM" id="SSF81383">
    <property type="entry name" value="F-box domain"/>
    <property type="match status" value="1"/>
</dbReference>
<proteinExistence type="predicted"/>
<organism evidence="3 4">
    <name type="scientific">Xylocopa violacea</name>
    <name type="common">Violet carpenter bee</name>
    <name type="synonym">Apis violacea</name>
    <dbReference type="NCBI Taxonomy" id="135666"/>
    <lineage>
        <taxon>Eukaryota</taxon>
        <taxon>Metazoa</taxon>
        <taxon>Ecdysozoa</taxon>
        <taxon>Arthropoda</taxon>
        <taxon>Hexapoda</taxon>
        <taxon>Insecta</taxon>
        <taxon>Pterygota</taxon>
        <taxon>Neoptera</taxon>
        <taxon>Endopterygota</taxon>
        <taxon>Hymenoptera</taxon>
        <taxon>Apocrita</taxon>
        <taxon>Aculeata</taxon>
        <taxon>Apoidea</taxon>
        <taxon>Anthophila</taxon>
        <taxon>Apidae</taxon>
        <taxon>Xylocopa</taxon>
        <taxon>Xylocopa</taxon>
    </lineage>
</organism>
<evidence type="ECO:0000313" key="3">
    <source>
        <dbReference type="EMBL" id="CAL7952525.1"/>
    </source>
</evidence>
<dbReference type="PROSITE" id="PS50181">
    <property type="entry name" value="FBOX"/>
    <property type="match status" value="1"/>
</dbReference>
<reference evidence="3 4" key="1">
    <citation type="submission" date="2024-08" db="EMBL/GenBank/DDBJ databases">
        <authorList>
            <person name="Will J Nash"/>
            <person name="Angela Man"/>
            <person name="Seanna McTaggart"/>
            <person name="Kendall Baker"/>
            <person name="Tom Barker"/>
            <person name="Leah Catchpole"/>
            <person name="Alex Durrant"/>
            <person name="Karim Gharbi"/>
            <person name="Naomi Irish"/>
            <person name="Gemy Kaithakottil"/>
            <person name="Debby Ku"/>
            <person name="Aaliyah Providence"/>
            <person name="Felix Shaw"/>
            <person name="David Swarbreck"/>
            <person name="Chris Watkins"/>
            <person name="Ann M. McCartney"/>
            <person name="Giulio Formenti"/>
            <person name="Alice Mouton"/>
            <person name="Noel Vella"/>
            <person name="Bjorn M von Reumont"/>
            <person name="Adriana Vella"/>
            <person name="Wilfried Haerty"/>
        </authorList>
    </citation>
    <scope>NUCLEOTIDE SEQUENCE [LARGE SCALE GENOMIC DNA]</scope>
</reference>
<dbReference type="Gene3D" id="3.80.10.10">
    <property type="entry name" value="Ribonuclease Inhibitor"/>
    <property type="match status" value="1"/>
</dbReference>
<keyword evidence="4" id="KW-1185">Reference proteome</keyword>
<accession>A0ABP1PH47</accession>
<dbReference type="Pfam" id="PF12937">
    <property type="entry name" value="F-box-like"/>
    <property type="match status" value="1"/>
</dbReference>